<dbReference type="Pfam" id="PF13358">
    <property type="entry name" value="DDE_3"/>
    <property type="match status" value="1"/>
</dbReference>
<proteinExistence type="predicted"/>
<dbReference type="GO" id="GO:0003676">
    <property type="term" value="F:nucleic acid binding"/>
    <property type="evidence" value="ECO:0007669"/>
    <property type="project" value="InterPro"/>
</dbReference>
<dbReference type="InterPro" id="IPR038717">
    <property type="entry name" value="Tc1-like_DDE_dom"/>
</dbReference>
<name>A0A5J4RC34_9ZZZZ</name>
<protein>
    <recommendedName>
        <fullName evidence="1">Tc1-like transposase DDE domain-containing protein</fullName>
    </recommendedName>
</protein>
<dbReference type="EMBL" id="SNRY01001491">
    <property type="protein sequence ID" value="KAA6330521.1"/>
    <property type="molecule type" value="Genomic_DNA"/>
</dbReference>
<evidence type="ECO:0000259" key="1">
    <source>
        <dbReference type="Pfam" id="PF13358"/>
    </source>
</evidence>
<evidence type="ECO:0000313" key="2">
    <source>
        <dbReference type="EMBL" id="KAA6330521.1"/>
    </source>
</evidence>
<dbReference type="InterPro" id="IPR047655">
    <property type="entry name" value="Transpos_IS630-like"/>
</dbReference>
<gene>
    <name evidence="2" type="ORF">EZS27_020776</name>
</gene>
<dbReference type="NCBIfam" id="NF033545">
    <property type="entry name" value="transpos_IS630"/>
    <property type="match status" value="1"/>
</dbReference>
<sequence length="160" mass="19007">MGYSWKRARLSLKMFRNQERFDKQQQEIKSLMKLDKKDYIDLYFGDESHFGLVPNVPYAWQHKDEPLLLPCKKSQKLSVFGLINPDCKFYSHTTIGSLTSKVLIGYLDEFVQGITKRTILVLDNAPIHRSEAFKRRIEKWKELDLYIYFLPPYSPELNRI</sequence>
<feature type="domain" description="Tc1-like transposase DDE" evidence="1">
    <location>
        <begin position="41"/>
        <end position="160"/>
    </location>
</feature>
<dbReference type="Gene3D" id="3.30.420.10">
    <property type="entry name" value="Ribonuclease H-like superfamily/Ribonuclease H"/>
    <property type="match status" value="1"/>
</dbReference>
<reference evidence="2" key="1">
    <citation type="submission" date="2019-03" db="EMBL/GenBank/DDBJ databases">
        <title>Single cell metagenomics reveals metabolic interactions within the superorganism composed of flagellate Streblomastix strix and complex community of Bacteroidetes bacteria on its surface.</title>
        <authorList>
            <person name="Treitli S.C."/>
            <person name="Kolisko M."/>
            <person name="Husnik F."/>
            <person name="Keeling P."/>
            <person name="Hampl V."/>
        </authorList>
    </citation>
    <scope>NUCLEOTIDE SEQUENCE</scope>
    <source>
        <strain evidence="2">STM</strain>
    </source>
</reference>
<comment type="caution">
    <text evidence="2">The sequence shown here is derived from an EMBL/GenBank/DDBJ whole genome shotgun (WGS) entry which is preliminary data.</text>
</comment>
<dbReference type="InterPro" id="IPR036397">
    <property type="entry name" value="RNaseH_sf"/>
</dbReference>
<accession>A0A5J4RC34</accession>
<organism evidence="2">
    <name type="scientific">termite gut metagenome</name>
    <dbReference type="NCBI Taxonomy" id="433724"/>
    <lineage>
        <taxon>unclassified sequences</taxon>
        <taxon>metagenomes</taxon>
        <taxon>organismal metagenomes</taxon>
    </lineage>
</organism>
<dbReference type="AlphaFoldDB" id="A0A5J4RC34"/>